<dbReference type="SUPFAM" id="SSF53098">
    <property type="entry name" value="Ribonuclease H-like"/>
    <property type="match status" value="1"/>
</dbReference>
<dbReference type="Proteomes" id="UP001589627">
    <property type="component" value="Unassembled WGS sequence"/>
</dbReference>
<protein>
    <recommendedName>
        <fullName evidence="2">Integrase catalytic domain-containing protein</fullName>
    </recommendedName>
</protein>
<evidence type="ECO:0000259" key="2">
    <source>
        <dbReference type="PROSITE" id="PS50994"/>
    </source>
</evidence>
<comment type="caution">
    <text evidence="3">The sequence shown here is derived from an EMBL/GenBank/DDBJ whole genome shotgun (WGS) entry which is preliminary data.</text>
</comment>
<reference evidence="3 4" key="1">
    <citation type="submission" date="2024-09" db="EMBL/GenBank/DDBJ databases">
        <authorList>
            <person name="Sun Q."/>
            <person name="Mori K."/>
        </authorList>
    </citation>
    <scope>NUCLEOTIDE SEQUENCE [LARGE SCALE GENOMIC DNA]</scope>
    <source>
        <strain evidence="3 4">TBRC 0563</strain>
    </source>
</reference>
<dbReference type="EMBL" id="JBHLZP010000138">
    <property type="protein sequence ID" value="MFB9834433.1"/>
    <property type="molecule type" value="Genomic_DNA"/>
</dbReference>
<dbReference type="InterPro" id="IPR036397">
    <property type="entry name" value="RNaseH_sf"/>
</dbReference>
<accession>A0ABV5YHB6</accession>
<evidence type="ECO:0000313" key="3">
    <source>
        <dbReference type="EMBL" id="MFB9834433.1"/>
    </source>
</evidence>
<dbReference type="RefSeq" id="WP_378204025.1">
    <property type="nucleotide sequence ID" value="NZ_JBHLZP010000138.1"/>
</dbReference>
<keyword evidence="4" id="KW-1185">Reference proteome</keyword>
<sequence>MPPPAASDPLTGQQIRARRYKGPAPGDLIHIHVNKLEKIPDGGGRRAHDHSETIRGRGIGYVRTTIDHHPHLAHAEIRPDEKDTSRTGFLTPAAAFFTTHGIHPVLTDNAKSHRISRASRRHAPTREPAQKPTRPHYPWTNGETGRLNRTLATEWAY</sequence>
<dbReference type="InterPro" id="IPR001584">
    <property type="entry name" value="Integrase_cat-core"/>
</dbReference>
<feature type="domain" description="Integrase catalytic" evidence="2">
    <location>
        <begin position="36"/>
        <end position="157"/>
    </location>
</feature>
<evidence type="ECO:0000256" key="1">
    <source>
        <dbReference type="SAM" id="MobiDB-lite"/>
    </source>
</evidence>
<organism evidence="3 4">
    <name type="scientific">Actinoallomurus acaciae</name>
    <dbReference type="NCBI Taxonomy" id="502577"/>
    <lineage>
        <taxon>Bacteria</taxon>
        <taxon>Bacillati</taxon>
        <taxon>Actinomycetota</taxon>
        <taxon>Actinomycetes</taxon>
        <taxon>Streptosporangiales</taxon>
        <taxon>Thermomonosporaceae</taxon>
        <taxon>Actinoallomurus</taxon>
    </lineage>
</organism>
<dbReference type="PROSITE" id="PS50994">
    <property type="entry name" value="INTEGRASE"/>
    <property type="match status" value="1"/>
</dbReference>
<feature type="region of interest" description="Disordered" evidence="1">
    <location>
        <begin position="111"/>
        <end position="144"/>
    </location>
</feature>
<gene>
    <name evidence="3" type="ORF">ACFFNX_19815</name>
</gene>
<feature type="compositionally biased region" description="Basic residues" evidence="1">
    <location>
        <begin position="112"/>
        <end position="123"/>
    </location>
</feature>
<name>A0ABV5YHB6_9ACTN</name>
<proteinExistence type="predicted"/>
<dbReference type="InterPro" id="IPR012337">
    <property type="entry name" value="RNaseH-like_sf"/>
</dbReference>
<evidence type="ECO:0000313" key="4">
    <source>
        <dbReference type="Proteomes" id="UP001589627"/>
    </source>
</evidence>
<dbReference type="Gene3D" id="3.30.420.10">
    <property type="entry name" value="Ribonuclease H-like superfamily/Ribonuclease H"/>
    <property type="match status" value="1"/>
</dbReference>